<dbReference type="EMBL" id="JAMKFB020000013">
    <property type="protein sequence ID" value="KAL0178149.1"/>
    <property type="molecule type" value="Genomic_DNA"/>
</dbReference>
<reference evidence="2 3" key="1">
    <citation type="submission" date="2024-05" db="EMBL/GenBank/DDBJ databases">
        <title>Genome sequencing and assembly of Indian major carp, Cirrhinus mrigala (Hamilton, 1822).</title>
        <authorList>
            <person name="Mohindra V."/>
            <person name="Chowdhury L.M."/>
            <person name="Lal K."/>
            <person name="Jena J.K."/>
        </authorList>
    </citation>
    <scope>NUCLEOTIDE SEQUENCE [LARGE SCALE GENOMIC DNA]</scope>
    <source>
        <strain evidence="2">CM1030</strain>
        <tissue evidence="2">Blood</tissue>
    </source>
</reference>
<comment type="caution">
    <text evidence="2">The sequence shown here is derived from an EMBL/GenBank/DDBJ whole genome shotgun (WGS) entry which is preliminary data.</text>
</comment>
<proteinExistence type="predicted"/>
<keyword evidence="3" id="KW-1185">Reference proteome</keyword>
<accession>A0ABD0PW75</accession>
<name>A0ABD0PW75_CIRMR</name>
<sequence>ESDGNHSTEDESSKGQDSLSPCPMSTCADGTVGNAVVPLCSGALEAGVIVQQVGDSRNSVSPASVIFNGVSVSTPASVFHNGTTSFLSSTGHVLFSGMNLGLQSLACRSDDGAGQDKATMLYPSFHCTVNGTDIEVKAEDVRQDVSVQDQNASVNSAFNVTPSDSLQLEGYSLVSEGNGTSLLSNKVVLPSLQLSSSSSPSSVTQGIVDGSSPAPGSLCHNQVEEQDRLQLTSLEPSTALYGLGSVHTLSAVKKEPLETGGYLYHLGYSPDPTHSSPTSLNTTMTTTQQDYTTLTVSAPLLAQTDLTGEFRGHDAQMTSNLNGDFLCAVSEGGKGEMREMEDEGEKQLTKLKTVHIEEEMTDL</sequence>
<evidence type="ECO:0000313" key="3">
    <source>
        <dbReference type="Proteomes" id="UP001529510"/>
    </source>
</evidence>
<feature type="region of interest" description="Disordered" evidence="1">
    <location>
        <begin position="1"/>
        <end position="21"/>
    </location>
</feature>
<gene>
    <name evidence="2" type="ORF">M9458_027043</name>
</gene>
<evidence type="ECO:0000256" key="1">
    <source>
        <dbReference type="SAM" id="MobiDB-lite"/>
    </source>
</evidence>
<feature type="region of interest" description="Disordered" evidence="1">
    <location>
        <begin position="195"/>
        <end position="218"/>
    </location>
</feature>
<organism evidence="2 3">
    <name type="scientific">Cirrhinus mrigala</name>
    <name type="common">Mrigala</name>
    <dbReference type="NCBI Taxonomy" id="683832"/>
    <lineage>
        <taxon>Eukaryota</taxon>
        <taxon>Metazoa</taxon>
        <taxon>Chordata</taxon>
        <taxon>Craniata</taxon>
        <taxon>Vertebrata</taxon>
        <taxon>Euteleostomi</taxon>
        <taxon>Actinopterygii</taxon>
        <taxon>Neopterygii</taxon>
        <taxon>Teleostei</taxon>
        <taxon>Ostariophysi</taxon>
        <taxon>Cypriniformes</taxon>
        <taxon>Cyprinidae</taxon>
        <taxon>Labeoninae</taxon>
        <taxon>Labeonini</taxon>
        <taxon>Cirrhinus</taxon>
    </lineage>
</organism>
<evidence type="ECO:0000313" key="2">
    <source>
        <dbReference type="EMBL" id="KAL0178149.1"/>
    </source>
</evidence>
<protein>
    <submittedName>
        <fullName evidence="2">Uncharacterized protein</fullName>
    </submittedName>
</protein>
<dbReference type="Proteomes" id="UP001529510">
    <property type="component" value="Unassembled WGS sequence"/>
</dbReference>
<feature type="non-terminal residue" evidence="2">
    <location>
        <position position="1"/>
    </location>
</feature>
<feature type="compositionally biased region" description="Basic and acidic residues" evidence="1">
    <location>
        <begin position="1"/>
        <end position="14"/>
    </location>
</feature>
<dbReference type="AlphaFoldDB" id="A0ABD0PW75"/>